<dbReference type="RefSeq" id="WP_185141304.1">
    <property type="nucleotide sequence ID" value="NZ_JACJVP010000005.1"/>
</dbReference>
<keyword evidence="2" id="KW-1185">Reference proteome</keyword>
<organism evidence="1 2">
    <name type="scientific">Cohnella nanjingensis</name>
    <dbReference type="NCBI Taxonomy" id="1387779"/>
    <lineage>
        <taxon>Bacteria</taxon>
        <taxon>Bacillati</taxon>
        <taxon>Bacillota</taxon>
        <taxon>Bacilli</taxon>
        <taxon>Bacillales</taxon>
        <taxon>Paenibacillaceae</taxon>
        <taxon>Cohnella</taxon>
    </lineage>
</organism>
<sequence length="84" mass="9711">MRRKRAKPKHRYALIGYDPVAVRSALEALRSDIEATERTLAQEDQAFLRQRHLRAERNGALHDALKATLAEERRLIDERGPHEA</sequence>
<dbReference type="EMBL" id="JACJVP010000005">
    <property type="protein sequence ID" value="MBB6669859.1"/>
    <property type="molecule type" value="Genomic_DNA"/>
</dbReference>
<evidence type="ECO:0000313" key="2">
    <source>
        <dbReference type="Proteomes" id="UP000547209"/>
    </source>
</evidence>
<protein>
    <submittedName>
        <fullName evidence="1">Uncharacterized protein</fullName>
    </submittedName>
</protein>
<dbReference type="Proteomes" id="UP000547209">
    <property type="component" value="Unassembled WGS sequence"/>
</dbReference>
<dbReference type="AlphaFoldDB" id="A0A7X0RPI4"/>
<accession>A0A7X0RPI4</accession>
<name>A0A7X0RPI4_9BACL</name>
<proteinExistence type="predicted"/>
<gene>
    <name evidence="1" type="ORF">H7C19_04060</name>
</gene>
<comment type="caution">
    <text evidence="1">The sequence shown here is derived from an EMBL/GenBank/DDBJ whole genome shotgun (WGS) entry which is preliminary data.</text>
</comment>
<reference evidence="1 2" key="1">
    <citation type="submission" date="2020-08" db="EMBL/GenBank/DDBJ databases">
        <title>Cohnella phylogeny.</title>
        <authorList>
            <person name="Dunlap C."/>
        </authorList>
    </citation>
    <scope>NUCLEOTIDE SEQUENCE [LARGE SCALE GENOMIC DNA]</scope>
    <source>
        <strain evidence="1 2">DSM 28246</strain>
    </source>
</reference>
<evidence type="ECO:0000313" key="1">
    <source>
        <dbReference type="EMBL" id="MBB6669859.1"/>
    </source>
</evidence>